<evidence type="ECO:0000256" key="1">
    <source>
        <dbReference type="SAM" id="MobiDB-lite"/>
    </source>
</evidence>
<accession>A0A5B9Q8X6</accession>
<gene>
    <name evidence="3" type="ORF">Pr1d_27360</name>
</gene>
<dbReference type="AlphaFoldDB" id="A0A5B9Q8X6"/>
<name>A0A5B9Q8X6_9BACT</name>
<dbReference type="OrthoDB" id="5636623at2"/>
<dbReference type="Pfam" id="PF04367">
    <property type="entry name" value="DUF502"/>
    <property type="match status" value="1"/>
</dbReference>
<sequence length="236" mass="25106">MKATQKELTLTQRLCQSFLTGLLGFLPLVLTLAVLAWLVVFLHDLVGPKSEFGKILSSAGFNFVACETVAYLVGLIGTFALVYGFGLLIESGKARSYQGLFENAMNRVPLVGSVYDASKQLTSMFDRNNEDVKGMQPVFCSFGGEGGTVLLALLPSPKTVRIGDRDYHIVIVPTAPVPFGGALICVPIDCVEPAGCSLEGMVNVFMTMGVSAPSCLGAGTQEKPPIDDAVPKQDSH</sequence>
<feature type="transmembrane region" description="Helical" evidence="2">
    <location>
        <begin position="69"/>
        <end position="89"/>
    </location>
</feature>
<feature type="region of interest" description="Disordered" evidence="1">
    <location>
        <begin position="217"/>
        <end position="236"/>
    </location>
</feature>
<dbReference type="InterPro" id="IPR007462">
    <property type="entry name" value="COV1-like"/>
</dbReference>
<keyword evidence="2" id="KW-0812">Transmembrane</keyword>
<dbReference type="PANTHER" id="PTHR31876">
    <property type="entry name" value="COV-LIKE PROTEIN 1"/>
    <property type="match status" value="1"/>
</dbReference>
<evidence type="ECO:0000256" key="2">
    <source>
        <dbReference type="SAM" id="Phobius"/>
    </source>
</evidence>
<feature type="transmembrane region" description="Helical" evidence="2">
    <location>
        <begin position="21"/>
        <end position="42"/>
    </location>
</feature>
<dbReference type="RefSeq" id="WP_148073951.1">
    <property type="nucleotide sequence ID" value="NZ_CP042913.1"/>
</dbReference>
<keyword evidence="4" id="KW-1185">Reference proteome</keyword>
<dbReference type="EMBL" id="CP042913">
    <property type="protein sequence ID" value="QEG35437.1"/>
    <property type="molecule type" value="Genomic_DNA"/>
</dbReference>
<evidence type="ECO:0000313" key="3">
    <source>
        <dbReference type="EMBL" id="QEG35437.1"/>
    </source>
</evidence>
<evidence type="ECO:0000313" key="4">
    <source>
        <dbReference type="Proteomes" id="UP000323917"/>
    </source>
</evidence>
<feature type="compositionally biased region" description="Basic and acidic residues" evidence="1">
    <location>
        <begin position="224"/>
        <end position="236"/>
    </location>
</feature>
<proteinExistence type="predicted"/>
<evidence type="ECO:0008006" key="5">
    <source>
        <dbReference type="Google" id="ProtNLM"/>
    </source>
</evidence>
<protein>
    <recommendedName>
        <fullName evidence="5">DUF502 domain-containing protein</fullName>
    </recommendedName>
</protein>
<keyword evidence="2" id="KW-1133">Transmembrane helix</keyword>
<dbReference type="Proteomes" id="UP000323917">
    <property type="component" value="Chromosome"/>
</dbReference>
<dbReference type="KEGG" id="bgok:Pr1d_27360"/>
<reference evidence="3 4" key="1">
    <citation type="submission" date="2019-08" db="EMBL/GenBank/DDBJ databases">
        <title>Deep-cultivation of Planctomycetes and their phenomic and genomic characterization uncovers novel biology.</title>
        <authorList>
            <person name="Wiegand S."/>
            <person name="Jogler M."/>
            <person name="Boedeker C."/>
            <person name="Pinto D."/>
            <person name="Vollmers J."/>
            <person name="Rivas-Marin E."/>
            <person name="Kohn T."/>
            <person name="Peeters S.H."/>
            <person name="Heuer A."/>
            <person name="Rast P."/>
            <person name="Oberbeckmann S."/>
            <person name="Bunk B."/>
            <person name="Jeske O."/>
            <person name="Meyerdierks A."/>
            <person name="Storesund J.E."/>
            <person name="Kallscheuer N."/>
            <person name="Luecker S."/>
            <person name="Lage O.M."/>
            <person name="Pohl T."/>
            <person name="Merkel B.J."/>
            <person name="Hornburger P."/>
            <person name="Mueller R.-W."/>
            <person name="Bruemmer F."/>
            <person name="Labrenz M."/>
            <person name="Spormann A.M."/>
            <person name="Op den Camp H."/>
            <person name="Overmann J."/>
            <person name="Amann R."/>
            <person name="Jetten M.S.M."/>
            <person name="Mascher T."/>
            <person name="Medema M.H."/>
            <person name="Devos D.P."/>
            <person name="Kaster A.-K."/>
            <person name="Ovreas L."/>
            <person name="Rohde M."/>
            <person name="Galperin M.Y."/>
            <person name="Jogler C."/>
        </authorList>
    </citation>
    <scope>NUCLEOTIDE SEQUENCE [LARGE SCALE GENOMIC DNA]</scope>
    <source>
        <strain evidence="3 4">Pr1d</strain>
    </source>
</reference>
<keyword evidence="2" id="KW-0472">Membrane</keyword>
<dbReference type="PANTHER" id="PTHR31876:SF26">
    <property type="entry name" value="PROTEIN LIKE COV 2"/>
    <property type="match status" value="1"/>
</dbReference>
<organism evidence="3 4">
    <name type="scientific">Bythopirellula goksoeyrii</name>
    <dbReference type="NCBI Taxonomy" id="1400387"/>
    <lineage>
        <taxon>Bacteria</taxon>
        <taxon>Pseudomonadati</taxon>
        <taxon>Planctomycetota</taxon>
        <taxon>Planctomycetia</taxon>
        <taxon>Pirellulales</taxon>
        <taxon>Lacipirellulaceae</taxon>
        <taxon>Bythopirellula</taxon>
    </lineage>
</organism>